<dbReference type="Proteomes" id="UP000461730">
    <property type="component" value="Unassembled WGS sequence"/>
</dbReference>
<gene>
    <name evidence="1" type="ORF">GO493_06065</name>
</gene>
<proteinExistence type="predicted"/>
<protein>
    <submittedName>
        <fullName evidence="1">Tetratricopeptide repeat protein</fullName>
    </submittedName>
</protein>
<sequence>MEIGRAMAFLRKAQAHTAIKILETFIGNTDNKSSLPEALYWAGVASYFQNQRNAEALVPYWQKLLSDYPENVWAQRADCLNVMI</sequence>
<dbReference type="Gene3D" id="1.25.40.10">
    <property type="entry name" value="Tetratricopeptide repeat domain"/>
    <property type="match status" value="1"/>
</dbReference>
<keyword evidence="2" id="KW-1185">Reference proteome</keyword>
<comment type="caution">
    <text evidence="1">The sequence shown here is derived from an EMBL/GenBank/DDBJ whole genome shotgun (WGS) entry which is preliminary data.</text>
</comment>
<organism evidence="1 2">
    <name type="scientific">Chitinophaga tropicalis</name>
    <dbReference type="NCBI Taxonomy" id="2683588"/>
    <lineage>
        <taxon>Bacteria</taxon>
        <taxon>Pseudomonadati</taxon>
        <taxon>Bacteroidota</taxon>
        <taxon>Chitinophagia</taxon>
        <taxon>Chitinophagales</taxon>
        <taxon>Chitinophagaceae</taxon>
        <taxon>Chitinophaga</taxon>
    </lineage>
</organism>
<evidence type="ECO:0000313" key="2">
    <source>
        <dbReference type="Proteomes" id="UP000461730"/>
    </source>
</evidence>
<dbReference type="SUPFAM" id="SSF48452">
    <property type="entry name" value="TPR-like"/>
    <property type="match status" value="1"/>
</dbReference>
<dbReference type="InterPro" id="IPR011990">
    <property type="entry name" value="TPR-like_helical_dom_sf"/>
</dbReference>
<dbReference type="EMBL" id="WRXN01000002">
    <property type="protein sequence ID" value="MVT07820.1"/>
    <property type="molecule type" value="Genomic_DNA"/>
</dbReference>
<name>A0A7K1U0J4_9BACT</name>
<dbReference type="AlphaFoldDB" id="A0A7K1U0J4"/>
<evidence type="ECO:0000313" key="1">
    <source>
        <dbReference type="EMBL" id="MVT07820.1"/>
    </source>
</evidence>
<accession>A0A7K1U0J4</accession>
<reference evidence="1 2" key="1">
    <citation type="submission" date="2019-12" db="EMBL/GenBank/DDBJ databases">
        <title>Chitinophaga sp. strain ysch24 (GDMCC 1.1355), whole genome shotgun sequence.</title>
        <authorList>
            <person name="Zhang X."/>
        </authorList>
    </citation>
    <scope>NUCLEOTIDE SEQUENCE [LARGE SCALE GENOMIC DNA]</scope>
    <source>
        <strain evidence="2">ysch24</strain>
    </source>
</reference>